<dbReference type="InterPro" id="IPR001045">
    <property type="entry name" value="Spermi_synthase"/>
</dbReference>
<keyword evidence="3 4" id="KW-0620">Polyamine biosynthesis</keyword>
<dbReference type="NCBIfam" id="NF002956">
    <property type="entry name" value="PRK03612.1"/>
    <property type="match status" value="1"/>
</dbReference>
<feature type="binding site" evidence="4">
    <location>
        <position position="321"/>
    </location>
    <ligand>
        <name>S-methyl-5'-thioadenosine</name>
        <dbReference type="ChEBI" id="CHEBI:17509"/>
    </ligand>
</feature>
<accession>A0ABP8UD04</accession>
<keyword evidence="4" id="KW-0745">Spermidine biosynthesis</keyword>
<keyword evidence="4" id="KW-1133">Transmembrane helix</keyword>
<organism evidence="7 8">
    <name type="scientific">Actinoallomurus vinaceus</name>
    <dbReference type="NCBI Taxonomy" id="1080074"/>
    <lineage>
        <taxon>Bacteria</taxon>
        <taxon>Bacillati</taxon>
        <taxon>Actinomycetota</taxon>
        <taxon>Actinomycetes</taxon>
        <taxon>Streptosporangiales</taxon>
        <taxon>Thermomonosporaceae</taxon>
        <taxon>Actinoallomurus</taxon>
    </lineage>
</organism>
<dbReference type="PROSITE" id="PS01330">
    <property type="entry name" value="PABS_1"/>
    <property type="match status" value="1"/>
</dbReference>
<name>A0ABP8UD04_9ACTN</name>
<comment type="function">
    <text evidence="4">Catalyzes the irreversible transfer of a propylamine group from the amino donor S-adenosylmethioninamine (decarboxy-AdoMet) to putrescine (1,4-diaminobutane) to yield spermidine.</text>
</comment>
<comment type="subunit">
    <text evidence="4">Homodimer or homotetramer.</text>
</comment>
<feature type="binding site" evidence="4">
    <location>
        <position position="301"/>
    </location>
    <ligand>
        <name>spermidine</name>
        <dbReference type="ChEBI" id="CHEBI:57834"/>
    </ligand>
</feature>
<feature type="transmembrane region" description="Helical" evidence="4">
    <location>
        <begin position="40"/>
        <end position="60"/>
    </location>
</feature>
<feature type="binding site" evidence="4">
    <location>
        <position position="244"/>
    </location>
    <ligand>
        <name>S-methyl-5'-thioadenosine</name>
        <dbReference type="ChEBI" id="CHEBI:17509"/>
    </ligand>
</feature>
<dbReference type="Pfam" id="PF01564">
    <property type="entry name" value="Spermine_synth"/>
    <property type="match status" value="1"/>
</dbReference>
<comment type="catalytic activity">
    <reaction evidence="4">
        <text>S-adenosyl 3-(methylsulfanyl)propylamine + putrescine = S-methyl-5'-thioadenosine + spermidine + H(+)</text>
        <dbReference type="Rhea" id="RHEA:12721"/>
        <dbReference type="ChEBI" id="CHEBI:15378"/>
        <dbReference type="ChEBI" id="CHEBI:17509"/>
        <dbReference type="ChEBI" id="CHEBI:57443"/>
        <dbReference type="ChEBI" id="CHEBI:57834"/>
        <dbReference type="ChEBI" id="CHEBI:326268"/>
        <dbReference type="EC" id="2.5.1.16"/>
    </reaction>
</comment>
<protein>
    <recommendedName>
        <fullName evidence="4">Polyamine aminopropyltransferase</fullName>
    </recommendedName>
    <alternativeName>
        <fullName evidence="4">Putrescine aminopropyltransferase</fullName>
        <shortName evidence="4">PAPT</shortName>
    </alternativeName>
    <alternativeName>
        <fullName evidence="4">Spermidine synthase</fullName>
        <shortName evidence="4">SPDS</shortName>
        <shortName evidence="4">SPDSY</shortName>
        <ecNumber evidence="4">2.5.1.16</ecNumber>
    </alternativeName>
</protein>
<feature type="transmembrane region" description="Helical" evidence="4">
    <location>
        <begin position="103"/>
        <end position="126"/>
    </location>
</feature>
<dbReference type="HAMAP" id="MF_00198">
    <property type="entry name" value="Spermidine_synth"/>
    <property type="match status" value="1"/>
</dbReference>
<feature type="transmembrane region" description="Helical" evidence="4">
    <location>
        <begin position="170"/>
        <end position="189"/>
    </location>
</feature>
<dbReference type="PANTHER" id="PTHR43317:SF1">
    <property type="entry name" value="THERMOSPERMINE SYNTHASE ACAULIS5"/>
    <property type="match status" value="1"/>
</dbReference>
<dbReference type="InterPro" id="IPR030373">
    <property type="entry name" value="PABS_CS"/>
</dbReference>
<dbReference type="Proteomes" id="UP001501442">
    <property type="component" value="Unassembled WGS sequence"/>
</dbReference>
<keyword evidence="4" id="KW-1003">Cell membrane</keyword>
<dbReference type="EMBL" id="BAABHK010000006">
    <property type="protein sequence ID" value="GAA4628347.1"/>
    <property type="molecule type" value="Genomic_DNA"/>
</dbReference>
<dbReference type="InterPro" id="IPR036259">
    <property type="entry name" value="MFS_trans_sf"/>
</dbReference>
<dbReference type="InterPro" id="IPR029063">
    <property type="entry name" value="SAM-dependent_MTases_sf"/>
</dbReference>
<evidence type="ECO:0000313" key="8">
    <source>
        <dbReference type="Proteomes" id="UP001501442"/>
    </source>
</evidence>
<keyword evidence="4" id="KW-0472">Membrane</keyword>
<proteinExistence type="inferred from homology"/>
<feature type="transmembrane region" description="Helical" evidence="4">
    <location>
        <begin position="9"/>
        <end position="34"/>
    </location>
</feature>
<comment type="subcellular location">
    <subcellularLocation>
        <location evidence="4">Cell membrane</location>
        <topology evidence="4">Multi-pass membrane protein</topology>
    </subcellularLocation>
</comment>
<feature type="transmembrane region" description="Helical" evidence="4">
    <location>
        <begin position="72"/>
        <end position="97"/>
    </location>
</feature>
<evidence type="ECO:0000256" key="3">
    <source>
        <dbReference type="ARBA" id="ARBA00023115"/>
    </source>
</evidence>
<comment type="caution">
    <text evidence="7">The sequence shown here is derived from an EMBL/GenBank/DDBJ whole genome shotgun (WGS) entry which is preliminary data.</text>
</comment>
<evidence type="ECO:0000259" key="6">
    <source>
        <dbReference type="PROSITE" id="PS51006"/>
    </source>
</evidence>
<dbReference type="PANTHER" id="PTHR43317">
    <property type="entry name" value="THERMOSPERMINE SYNTHASE ACAULIS5"/>
    <property type="match status" value="1"/>
</dbReference>
<reference evidence="8" key="1">
    <citation type="journal article" date="2019" name="Int. J. Syst. Evol. Microbiol.">
        <title>The Global Catalogue of Microorganisms (GCM) 10K type strain sequencing project: providing services to taxonomists for standard genome sequencing and annotation.</title>
        <authorList>
            <consortium name="The Broad Institute Genomics Platform"/>
            <consortium name="The Broad Institute Genome Sequencing Center for Infectious Disease"/>
            <person name="Wu L."/>
            <person name="Ma J."/>
        </authorList>
    </citation>
    <scope>NUCLEOTIDE SEQUENCE [LARGE SCALE GENOMIC DNA]</scope>
    <source>
        <strain evidence="8">JCM 17939</strain>
    </source>
</reference>
<gene>
    <name evidence="4" type="primary">speE</name>
    <name evidence="7" type="ORF">GCM10023196_044290</name>
</gene>
<comment type="caution">
    <text evidence="4">Lacks conserved residue(s) required for the propagation of feature annotation.</text>
</comment>
<dbReference type="SUPFAM" id="SSF53335">
    <property type="entry name" value="S-adenosyl-L-methionine-dependent methyltransferases"/>
    <property type="match status" value="1"/>
</dbReference>
<dbReference type="PROSITE" id="PS51006">
    <property type="entry name" value="PABS_2"/>
    <property type="match status" value="1"/>
</dbReference>
<feature type="binding site" evidence="4">
    <location>
        <position position="279"/>
    </location>
    <ligand>
        <name>spermidine</name>
        <dbReference type="ChEBI" id="CHEBI:57834"/>
    </ligand>
</feature>
<evidence type="ECO:0000256" key="5">
    <source>
        <dbReference type="PROSITE-ProRule" id="PRU00354"/>
    </source>
</evidence>
<keyword evidence="4" id="KW-0812">Transmembrane</keyword>
<evidence type="ECO:0000256" key="4">
    <source>
        <dbReference type="HAMAP-Rule" id="MF_00198"/>
    </source>
</evidence>
<keyword evidence="8" id="KW-1185">Reference proteome</keyword>
<feature type="active site" description="Proton acceptor" evidence="4 5">
    <location>
        <position position="373"/>
    </location>
</feature>
<dbReference type="Gene3D" id="3.40.50.150">
    <property type="entry name" value="Vaccinia Virus protein VP39"/>
    <property type="match status" value="1"/>
</dbReference>
<evidence type="ECO:0000256" key="1">
    <source>
        <dbReference type="ARBA" id="ARBA00007867"/>
    </source>
</evidence>
<keyword evidence="2 4" id="KW-0808">Transferase</keyword>
<feature type="domain" description="PABS" evidence="6">
    <location>
        <begin position="214"/>
        <end position="452"/>
    </location>
</feature>
<evidence type="ECO:0000256" key="2">
    <source>
        <dbReference type="ARBA" id="ARBA00022679"/>
    </source>
</evidence>
<dbReference type="SUPFAM" id="SSF103473">
    <property type="entry name" value="MFS general substrate transporter"/>
    <property type="match status" value="1"/>
</dbReference>
<comment type="similarity">
    <text evidence="1 4">Belongs to the spermidine/spermine synthase family.</text>
</comment>
<dbReference type="InterPro" id="IPR030374">
    <property type="entry name" value="PABS"/>
</dbReference>
<dbReference type="RefSeq" id="WP_345432841.1">
    <property type="nucleotide sequence ID" value="NZ_BAABHK010000006.1"/>
</dbReference>
<evidence type="ECO:0000313" key="7">
    <source>
        <dbReference type="EMBL" id="GAA4628347.1"/>
    </source>
</evidence>
<sequence>MPVRVARALVFAAVFVCAACGLVYELALVALGSYLMGDSVTQASIVLSDMVFAMGVGALATKPLRRWAVEAFAVVEGLLALLGGLSVLGLYAAFAWLDLYVPALIAVAFALGALIGAEIPLLMTLLQRIRRQDAGSAVAELSAADYVGALVGGLAFPFVLLPVFGQIKGALLVGAVNVVAGTAVVLWLFRREVGRLARVLLCGAMAVVLTVLGVTYALADRFEVTARQALYRDPIVVSERTPYQEIVLTRKVALSGRPDLRLFLNGDLQFSSVDEYRYHESLVHPLMAGPHGRVLILGGGDGLALREVLRYRDVRSATLVELDPAMLKLARTDGYLSELNRHSFADPRVRAVTSDAFSWLRHNTEKFDAVIVDMPDPDAVSTAKLYSEEFYGMVRRTLAPGGRVVVQSTSPFFAAKSFWCIAKTIQASGFGIRPYHVDVPSFGDWGFVLAAPGPPPRLALSPEVPSLRFLDDATLQAAGNFAKDLRRDDVKVNTLMDPVLVRYEDEGWRDY</sequence>
<feature type="transmembrane region" description="Helical" evidence="4">
    <location>
        <begin position="146"/>
        <end position="164"/>
    </location>
</feature>
<comment type="pathway">
    <text evidence="4">Amine and polyamine biosynthesis; spermidine biosynthesis; spermidine from putrescine: step 1/1.</text>
</comment>
<dbReference type="CDD" id="cd02440">
    <property type="entry name" value="AdoMet_MTases"/>
    <property type="match status" value="1"/>
</dbReference>
<feature type="binding site" evidence="4">
    <location>
        <begin position="355"/>
        <end position="356"/>
    </location>
    <ligand>
        <name>S-methyl-5'-thioadenosine</name>
        <dbReference type="ChEBI" id="CHEBI:17509"/>
    </ligand>
</feature>
<feature type="transmembrane region" description="Helical" evidence="4">
    <location>
        <begin position="196"/>
        <end position="219"/>
    </location>
</feature>
<dbReference type="EC" id="2.5.1.16" evidence="4"/>